<keyword evidence="4 9" id="KW-0812">Transmembrane</keyword>
<keyword evidence="6 10" id="KW-1133">Transmembrane helix</keyword>
<organism evidence="11 12">
    <name type="scientific">Russula ochroleuca</name>
    <dbReference type="NCBI Taxonomy" id="152965"/>
    <lineage>
        <taxon>Eukaryota</taxon>
        <taxon>Fungi</taxon>
        <taxon>Dikarya</taxon>
        <taxon>Basidiomycota</taxon>
        <taxon>Agaricomycotina</taxon>
        <taxon>Agaricomycetes</taxon>
        <taxon>Russulales</taxon>
        <taxon>Russulaceae</taxon>
        <taxon>Russula</taxon>
    </lineage>
</organism>
<gene>
    <name evidence="11" type="ORF">DFH94DRAFT_802008</name>
</gene>
<sequence length="323" mass="34922">MPLPFRFLRTVGRCGDRRLGARRDEEASTPKEGSLQVDVSSSNQAAAVYYAQYPNQWAKIREAIREPAAEMLGTMILILVGTGVNCQFALSADVDLSPSPKGSYLGFNVAWGCGAALGVWVCGGVSGGHINPAVTLSMAVFRRLPWLKAVSYIFGQLIGAWLGALIVFANYSRAINIFEGGNGQRTLKSASLFSTYPLAYMSSANCFFDEFVGTFVLVFVVFAVSDRRNSGLHPGLIPLAIFIVIVGIGAAFGMQTGYAVNPARDLGPRIMTAMVGYGAQVFTFRHHYWIWGPVIGSCCGGLVASLLYDLFIFRGPESFVNRP</sequence>
<evidence type="ECO:0000256" key="9">
    <source>
        <dbReference type="RuleBase" id="RU000477"/>
    </source>
</evidence>
<reference evidence="11" key="1">
    <citation type="submission" date="2019-10" db="EMBL/GenBank/DDBJ databases">
        <authorList>
            <consortium name="DOE Joint Genome Institute"/>
            <person name="Kuo A."/>
            <person name="Miyauchi S."/>
            <person name="Kiss E."/>
            <person name="Drula E."/>
            <person name="Kohler A."/>
            <person name="Sanchez-Garcia M."/>
            <person name="Andreopoulos B."/>
            <person name="Barry K.W."/>
            <person name="Bonito G."/>
            <person name="Buee M."/>
            <person name="Carver A."/>
            <person name="Chen C."/>
            <person name="Cichocki N."/>
            <person name="Clum A."/>
            <person name="Culley D."/>
            <person name="Crous P.W."/>
            <person name="Fauchery L."/>
            <person name="Girlanda M."/>
            <person name="Hayes R."/>
            <person name="Keri Z."/>
            <person name="LaButti K."/>
            <person name="Lipzen A."/>
            <person name="Lombard V."/>
            <person name="Magnuson J."/>
            <person name="Maillard F."/>
            <person name="Morin E."/>
            <person name="Murat C."/>
            <person name="Nolan M."/>
            <person name="Ohm R."/>
            <person name="Pangilinan J."/>
            <person name="Pereira M."/>
            <person name="Perotto S."/>
            <person name="Peter M."/>
            <person name="Riley R."/>
            <person name="Sitrit Y."/>
            <person name="Stielow B."/>
            <person name="Szollosi G."/>
            <person name="Zifcakova L."/>
            <person name="Stursova M."/>
            <person name="Spatafora J.W."/>
            <person name="Tedersoo L."/>
            <person name="Vaario L.-M."/>
            <person name="Yamada A."/>
            <person name="Yan M."/>
            <person name="Wang P."/>
            <person name="Xu J."/>
            <person name="Bruns T."/>
            <person name="Baldrian P."/>
            <person name="Vilgalys R."/>
            <person name="Henrissat B."/>
            <person name="Grigoriev I.V."/>
            <person name="Hibbett D."/>
            <person name="Nagy L.G."/>
            <person name="Martin F.M."/>
        </authorList>
    </citation>
    <scope>NUCLEOTIDE SEQUENCE</scope>
    <source>
        <strain evidence="11">Prilba</strain>
    </source>
</reference>
<keyword evidence="12" id="KW-1185">Reference proteome</keyword>
<keyword evidence="7 10" id="KW-0472">Membrane</keyword>
<evidence type="ECO:0000256" key="5">
    <source>
        <dbReference type="ARBA" id="ARBA00022737"/>
    </source>
</evidence>
<dbReference type="InterPro" id="IPR022357">
    <property type="entry name" value="MIP_CS"/>
</dbReference>
<keyword evidence="3 9" id="KW-0813">Transport</keyword>
<evidence type="ECO:0000256" key="10">
    <source>
        <dbReference type="SAM" id="Phobius"/>
    </source>
</evidence>
<dbReference type="Proteomes" id="UP000759537">
    <property type="component" value="Unassembled WGS sequence"/>
</dbReference>
<evidence type="ECO:0000256" key="8">
    <source>
        <dbReference type="ARBA" id="ARBA00034651"/>
    </source>
</evidence>
<feature type="transmembrane region" description="Helical" evidence="10">
    <location>
        <begin position="288"/>
        <end position="313"/>
    </location>
</feature>
<name>A0A9P5T7J5_9AGAM</name>
<feature type="transmembrane region" description="Helical" evidence="10">
    <location>
        <begin position="104"/>
        <end position="128"/>
    </location>
</feature>
<dbReference type="FunFam" id="1.20.1080.10:FF:000027">
    <property type="entry name" value="MIP aquaporin"/>
    <property type="match status" value="1"/>
</dbReference>
<dbReference type="SUPFAM" id="SSF81338">
    <property type="entry name" value="Aquaporin-like"/>
    <property type="match status" value="1"/>
</dbReference>
<evidence type="ECO:0000256" key="7">
    <source>
        <dbReference type="ARBA" id="ARBA00023136"/>
    </source>
</evidence>
<evidence type="ECO:0000313" key="11">
    <source>
        <dbReference type="EMBL" id="KAF8478071.1"/>
    </source>
</evidence>
<dbReference type="EMBL" id="WHVB01000012">
    <property type="protein sequence ID" value="KAF8478071.1"/>
    <property type="molecule type" value="Genomic_DNA"/>
</dbReference>
<protein>
    <submittedName>
        <fullName evidence="11">Major intrinsic protein superfamily membrane channel protein</fullName>
    </submittedName>
</protein>
<dbReference type="PROSITE" id="PS00221">
    <property type="entry name" value="MIP"/>
    <property type="match status" value="1"/>
</dbReference>
<feature type="transmembrane region" description="Helical" evidence="10">
    <location>
        <begin position="149"/>
        <end position="171"/>
    </location>
</feature>
<dbReference type="AlphaFoldDB" id="A0A9P5T7J5"/>
<evidence type="ECO:0000313" key="12">
    <source>
        <dbReference type="Proteomes" id="UP000759537"/>
    </source>
</evidence>
<evidence type="ECO:0000256" key="1">
    <source>
        <dbReference type="ARBA" id="ARBA00004141"/>
    </source>
</evidence>
<dbReference type="GO" id="GO:0005886">
    <property type="term" value="C:plasma membrane"/>
    <property type="evidence" value="ECO:0007669"/>
    <property type="project" value="TreeGrafter"/>
</dbReference>
<proteinExistence type="inferred from homology"/>
<feature type="transmembrane region" description="Helical" evidence="10">
    <location>
        <begin position="236"/>
        <end position="258"/>
    </location>
</feature>
<evidence type="ECO:0000256" key="3">
    <source>
        <dbReference type="ARBA" id="ARBA00022448"/>
    </source>
</evidence>
<keyword evidence="5" id="KW-0677">Repeat</keyword>
<feature type="transmembrane region" description="Helical" evidence="10">
    <location>
        <begin position="71"/>
        <end position="92"/>
    </location>
</feature>
<comment type="catalytic activity">
    <reaction evidence="8">
        <text>H2O(in) = H2O(out)</text>
        <dbReference type="Rhea" id="RHEA:29667"/>
        <dbReference type="ChEBI" id="CHEBI:15377"/>
    </reaction>
</comment>
<dbReference type="GO" id="GO:0015250">
    <property type="term" value="F:water channel activity"/>
    <property type="evidence" value="ECO:0007669"/>
    <property type="project" value="TreeGrafter"/>
</dbReference>
<evidence type="ECO:0000256" key="4">
    <source>
        <dbReference type="ARBA" id="ARBA00022692"/>
    </source>
</evidence>
<accession>A0A9P5T7J5</accession>
<dbReference type="CDD" id="cd00333">
    <property type="entry name" value="MIP"/>
    <property type="match status" value="1"/>
</dbReference>
<evidence type="ECO:0000256" key="6">
    <source>
        <dbReference type="ARBA" id="ARBA00022989"/>
    </source>
</evidence>
<dbReference type="OrthoDB" id="3222at2759"/>
<comment type="subcellular location">
    <subcellularLocation>
        <location evidence="1">Membrane</location>
        <topology evidence="1">Multi-pass membrane protein</topology>
    </subcellularLocation>
</comment>
<evidence type="ECO:0000256" key="2">
    <source>
        <dbReference type="ARBA" id="ARBA00006175"/>
    </source>
</evidence>
<dbReference type="Pfam" id="PF00230">
    <property type="entry name" value="MIP"/>
    <property type="match status" value="1"/>
</dbReference>
<dbReference type="InterPro" id="IPR000425">
    <property type="entry name" value="MIP"/>
</dbReference>
<dbReference type="NCBIfam" id="TIGR00861">
    <property type="entry name" value="MIP"/>
    <property type="match status" value="1"/>
</dbReference>
<feature type="transmembrane region" description="Helical" evidence="10">
    <location>
        <begin position="198"/>
        <end position="224"/>
    </location>
</feature>
<dbReference type="PANTHER" id="PTHR43829">
    <property type="entry name" value="AQUAPORIN OR AQUAGLYCEROPORIN RELATED"/>
    <property type="match status" value="1"/>
</dbReference>
<dbReference type="Gene3D" id="1.20.1080.10">
    <property type="entry name" value="Glycerol uptake facilitator protein"/>
    <property type="match status" value="1"/>
</dbReference>
<reference evidence="11" key="2">
    <citation type="journal article" date="2020" name="Nat. Commun.">
        <title>Large-scale genome sequencing of mycorrhizal fungi provides insights into the early evolution of symbiotic traits.</title>
        <authorList>
            <person name="Miyauchi S."/>
            <person name="Kiss E."/>
            <person name="Kuo A."/>
            <person name="Drula E."/>
            <person name="Kohler A."/>
            <person name="Sanchez-Garcia M."/>
            <person name="Morin E."/>
            <person name="Andreopoulos B."/>
            <person name="Barry K.W."/>
            <person name="Bonito G."/>
            <person name="Buee M."/>
            <person name="Carver A."/>
            <person name="Chen C."/>
            <person name="Cichocki N."/>
            <person name="Clum A."/>
            <person name="Culley D."/>
            <person name="Crous P.W."/>
            <person name="Fauchery L."/>
            <person name="Girlanda M."/>
            <person name="Hayes R.D."/>
            <person name="Keri Z."/>
            <person name="LaButti K."/>
            <person name="Lipzen A."/>
            <person name="Lombard V."/>
            <person name="Magnuson J."/>
            <person name="Maillard F."/>
            <person name="Murat C."/>
            <person name="Nolan M."/>
            <person name="Ohm R.A."/>
            <person name="Pangilinan J."/>
            <person name="Pereira M.F."/>
            <person name="Perotto S."/>
            <person name="Peter M."/>
            <person name="Pfister S."/>
            <person name="Riley R."/>
            <person name="Sitrit Y."/>
            <person name="Stielow J.B."/>
            <person name="Szollosi G."/>
            <person name="Zifcakova L."/>
            <person name="Stursova M."/>
            <person name="Spatafora J.W."/>
            <person name="Tedersoo L."/>
            <person name="Vaario L.M."/>
            <person name="Yamada A."/>
            <person name="Yan M."/>
            <person name="Wang P."/>
            <person name="Xu J."/>
            <person name="Bruns T."/>
            <person name="Baldrian P."/>
            <person name="Vilgalys R."/>
            <person name="Dunand C."/>
            <person name="Henrissat B."/>
            <person name="Grigoriev I.V."/>
            <person name="Hibbett D."/>
            <person name="Nagy L.G."/>
            <person name="Martin F.M."/>
        </authorList>
    </citation>
    <scope>NUCLEOTIDE SEQUENCE</scope>
    <source>
        <strain evidence="11">Prilba</strain>
    </source>
</reference>
<dbReference type="GO" id="GO:0015254">
    <property type="term" value="F:glycerol channel activity"/>
    <property type="evidence" value="ECO:0007669"/>
    <property type="project" value="TreeGrafter"/>
</dbReference>
<comment type="caution">
    <text evidence="11">The sequence shown here is derived from an EMBL/GenBank/DDBJ whole genome shotgun (WGS) entry which is preliminary data.</text>
</comment>
<dbReference type="PRINTS" id="PR00783">
    <property type="entry name" value="MINTRINSICP"/>
</dbReference>
<dbReference type="InterPro" id="IPR023271">
    <property type="entry name" value="Aquaporin-like"/>
</dbReference>
<dbReference type="PANTHER" id="PTHR43829:SF9">
    <property type="entry name" value="AQUAPORIN-9"/>
    <property type="match status" value="1"/>
</dbReference>
<comment type="similarity">
    <text evidence="2 9">Belongs to the MIP/aquaporin (TC 1.A.8) family.</text>
</comment>
<dbReference type="InterPro" id="IPR050363">
    <property type="entry name" value="MIP/Aquaporin"/>
</dbReference>